<feature type="region of interest" description="Disordered" evidence="1">
    <location>
        <begin position="206"/>
        <end position="230"/>
    </location>
</feature>
<evidence type="ECO:0000313" key="5">
    <source>
        <dbReference type="Proteomes" id="UP000244224"/>
    </source>
</evidence>
<evidence type="ECO:0000313" key="4">
    <source>
        <dbReference type="EMBL" id="PTX51535.1"/>
    </source>
</evidence>
<gene>
    <name evidence="4" type="ORF">C8N34_10336</name>
</gene>
<sequence length="230" mass="25744">MVFKRRNPRSYAQIVRDLVYPRGGIRRSIQYVLHRMRRLPDQPHRIARGIFAGTFVNFPPVFGLQMLLAAGLAWMIRGNIVAALLATFISNPLTTPFIAMLCLKLGHWMLGIEAPMTFMTVYAAFTEAGVQLWHNFSAIFTGDVAHWDKLENFFWFIFWPYTVGSILPGLAASAAGYYLTLPLINAYQKLRAARLREGAERRKAMKGLLPARRAAGKTPSSGDDDTPGAA</sequence>
<name>A0A2T6B655_9RHOB</name>
<feature type="domain" description="DUF2062" evidence="3">
    <location>
        <begin position="27"/>
        <end position="191"/>
    </location>
</feature>
<keyword evidence="2" id="KW-0472">Membrane</keyword>
<evidence type="ECO:0000256" key="2">
    <source>
        <dbReference type="SAM" id="Phobius"/>
    </source>
</evidence>
<keyword evidence="2" id="KW-0812">Transmembrane</keyword>
<feature type="transmembrane region" description="Helical" evidence="2">
    <location>
        <begin position="153"/>
        <end position="179"/>
    </location>
</feature>
<dbReference type="Proteomes" id="UP000244224">
    <property type="component" value="Unassembled WGS sequence"/>
</dbReference>
<feature type="transmembrane region" description="Helical" evidence="2">
    <location>
        <begin position="115"/>
        <end position="133"/>
    </location>
</feature>
<dbReference type="InterPro" id="IPR018639">
    <property type="entry name" value="DUF2062"/>
</dbReference>
<accession>A0A2T6B655</accession>
<dbReference type="RefSeq" id="WP_108128125.1">
    <property type="nucleotide sequence ID" value="NZ_QBKP01000003.1"/>
</dbReference>
<protein>
    <recommendedName>
        <fullName evidence="3">DUF2062 domain-containing protein</fullName>
    </recommendedName>
</protein>
<feature type="transmembrane region" description="Helical" evidence="2">
    <location>
        <begin position="46"/>
        <end position="74"/>
    </location>
</feature>
<evidence type="ECO:0000256" key="1">
    <source>
        <dbReference type="SAM" id="MobiDB-lite"/>
    </source>
</evidence>
<reference evidence="4 5" key="1">
    <citation type="submission" date="2018-04" db="EMBL/GenBank/DDBJ databases">
        <title>Genomic Encyclopedia of Archaeal and Bacterial Type Strains, Phase II (KMG-II): from individual species to whole genera.</title>
        <authorList>
            <person name="Goeker M."/>
        </authorList>
    </citation>
    <scope>NUCLEOTIDE SEQUENCE [LARGE SCALE GENOMIC DNA]</scope>
    <source>
        <strain evidence="4 5">DSM 21823</strain>
    </source>
</reference>
<dbReference type="EMBL" id="QBKP01000003">
    <property type="protein sequence ID" value="PTX51535.1"/>
    <property type="molecule type" value="Genomic_DNA"/>
</dbReference>
<dbReference type="PANTHER" id="PTHR40547:SF1">
    <property type="entry name" value="SLL0298 PROTEIN"/>
    <property type="match status" value="1"/>
</dbReference>
<keyword evidence="5" id="KW-1185">Reference proteome</keyword>
<dbReference type="Pfam" id="PF09835">
    <property type="entry name" value="DUF2062"/>
    <property type="match status" value="1"/>
</dbReference>
<organism evidence="4 5">
    <name type="scientific">Gemmobacter caeni</name>
    <dbReference type="NCBI Taxonomy" id="589035"/>
    <lineage>
        <taxon>Bacteria</taxon>
        <taxon>Pseudomonadati</taxon>
        <taxon>Pseudomonadota</taxon>
        <taxon>Alphaproteobacteria</taxon>
        <taxon>Rhodobacterales</taxon>
        <taxon>Paracoccaceae</taxon>
        <taxon>Gemmobacter</taxon>
    </lineage>
</organism>
<dbReference type="PANTHER" id="PTHR40547">
    <property type="entry name" value="SLL0298 PROTEIN"/>
    <property type="match status" value="1"/>
</dbReference>
<feature type="transmembrane region" description="Helical" evidence="2">
    <location>
        <begin position="80"/>
        <end position="103"/>
    </location>
</feature>
<evidence type="ECO:0000259" key="3">
    <source>
        <dbReference type="Pfam" id="PF09835"/>
    </source>
</evidence>
<dbReference type="AlphaFoldDB" id="A0A2T6B655"/>
<comment type="caution">
    <text evidence="4">The sequence shown here is derived from an EMBL/GenBank/DDBJ whole genome shotgun (WGS) entry which is preliminary data.</text>
</comment>
<proteinExistence type="predicted"/>
<dbReference type="OrthoDB" id="7360463at2"/>
<keyword evidence="2" id="KW-1133">Transmembrane helix</keyword>